<evidence type="ECO:0000313" key="2">
    <source>
        <dbReference type="Proteomes" id="UP000034119"/>
    </source>
</evidence>
<evidence type="ECO:0000313" key="1">
    <source>
        <dbReference type="EMBL" id="KKW05996.1"/>
    </source>
</evidence>
<accession>A0A0G1VHR5</accession>
<name>A0A0G1VHR5_9BACT</name>
<dbReference type="AlphaFoldDB" id="A0A0G1VHR5"/>
<dbReference type="Proteomes" id="UP000034119">
    <property type="component" value="Unassembled WGS sequence"/>
</dbReference>
<gene>
    <name evidence="1" type="ORF">UY40_C0005G0054</name>
</gene>
<sequence length="78" mass="9005">MKDPKKLQAEFADVVVEARERGVKVVKRGEEIESVEVDGVEREDIKRALNKADKEFKKQVNKKLRRLLLSNLKVPGFK</sequence>
<protein>
    <submittedName>
        <fullName evidence="1">Uncharacterized protein</fullName>
    </submittedName>
</protein>
<proteinExistence type="predicted"/>
<reference evidence="1 2" key="1">
    <citation type="journal article" date="2015" name="Nature">
        <title>rRNA introns, odd ribosomes, and small enigmatic genomes across a large radiation of phyla.</title>
        <authorList>
            <person name="Brown C.T."/>
            <person name="Hug L.A."/>
            <person name="Thomas B.C."/>
            <person name="Sharon I."/>
            <person name="Castelle C.J."/>
            <person name="Singh A."/>
            <person name="Wilkins M.J."/>
            <person name="Williams K.H."/>
            <person name="Banfield J.F."/>
        </authorList>
    </citation>
    <scope>NUCLEOTIDE SEQUENCE [LARGE SCALE GENOMIC DNA]</scope>
</reference>
<dbReference type="STRING" id="1618342.UY40_C0005G0054"/>
<comment type="caution">
    <text evidence="1">The sequence shown here is derived from an EMBL/GenBank/DDBJ whole genome shotgun (WGS) entry which is preliminary data.</text>
</comment>
<organism evidence="1 2">
    <name type="scientific">candidate division CPR1 bacterium GW2011_GWC1_49_13</name>
    <dbReference type="NCBI Taxonomy" id="1618342"/>
    <lineage>
        <taxon>Bacteria</taxon>
        <taxon>candidate division CPR1</taxon>
    </lineage>
</organism>
<dbReference type="EMBL" id="LCPW01000005">
    <property type="protein sequence ID" value="KKW05996.1"/>
    <property type="molecule type" value="Genomic_DNA"/>
</dbReference>